<keyword evidence="2" id="KW-1185">Reference proteome</keyword>
<dbReference type="EMBL" id="BAABME010021478">
    <property type="protein sequence ID" value="GAA0163408.1"/>
    <property type="molecule type" value="Genomic_DNA"/>
</dbReference>
<reference evidence="1 2" key="1">
    <citation type="submission" date="2024-01" db="EMBL/GenBank/DDBJ databases">
        <title>The complete chloroplast genome sequence of Lithospermum erythrorhizon: insights into the phylogenetic relationship among Boraginaceae species and the maternal lineages of purple gromwells.</title>
        <authorList>
            <person name="Okada T."/>
            <person name="Watanabe K."/>
        </authorList>
    </citation>
    <scope>NUCLEOTIDE SEQUENCE [LARGE SCALE GENOMIC DNA]</scope>
</reference>
<evidence type="ECO:0000313" key="2">
    <source>
        <dbReference type="Proteomes" id="UP001454036"/>
    </source>
</evidence>
<sequence>MHVFNECSYTKEFCRNLTIAEEVNRPLDFRHLLESRWDTLPQRILTYWLKGIWQIWYQRNHRVNGEGSQEPREIANFATTFSDSFKSAAEDSREMKTPNE</sequence>
<dbReference type="Proteomes" id="UP001454036">
    <property type="component" value="Unassembled WGS sequence"/>
</dbReference>
<evidence type="ECO:0000313" key="1">
    <source>
        <dbReference type="EMBL" id="GAA0163408.1"/>
    </source>
</evidence>
<name>A0AAV3QJQ0_LITER</name>
<accession>A0AAV3QJQ0</accession>
<dbReference type="AlphaFoldDB" id="A0AAV3QJQ0"/>
<protein>
    <submittedName>
        <fullName evidence="1">Uncharacterized protein</fullName>
    </submittedName>
</protein>
<gene>
    <name evidence="1" type="ORF">LIER_39591</name>
</gene>
<organism evidence="1 2">
    <name type="scientific">Lithospermum erythrorhizon</name>
    <name type="common">Purple gromwell</name>
    <name type="synonym">Lithospermum officinale var. erythrorhizon</name>
    <dbReference type="NCBI Taxonomy" id="34254"/>
    <lineage>
        <taxon>Eukaryota</taxon>
        <taxon>Viridiplantae</taxon>
        <taxon>Streptophyta</taxon>
        <taxon>Embryophyta</taxon>
        <taxon>Tracheophyta</taxon>
        <taxon>Spermatophyta</taxon>
        <taxon>Magnoliopsida</taxon>
        <taxon>eudicotyledons</taxon>
        <taxon>Gunneridae</taxon>
        <taxon>Pentapetalae</taxon>
        <taxon>asterids</taxon>
        <taxon>lamiids</taxon>
        <taxon>Boraginales</taxon>
        <taxon>Boraginaceae</taxon>
        <taxon>Boraginoideae</taxon>
        <taxon>Lithospermeae</taxon>
        <taxon>Lithospermum</taxon>
    </lineage>
</organism>
<proteinExistence type="predicted"/>
<comment type="caution">
    <text evidence="1">The sequence shown here is derived from an EMBL/GenBank/DDBJ whole genome shotgun (WGS) entry which is preliminary data.</text>
</comment>